<dbReference type="Proteomes" id="UP000276133">
    <property type="component" value="Unassembled WGS sequence"/>
</dbReference>
<proteinExistence type="predicted"/>
<sequence length="66" mass="7936">MDLFYVWIYPGKIKLFSYFNLSIIICLSPDGKNSFYKQIKSELTRHHFNHDDKTNVCCIYTQQKKI</sequence>
<comment type="caution">
    <text evidence="1">The sequence shown here is derived from an EMBL/GenBank/DDBJ whole genome shotgun (WGS) entry which is preliminary data.</text>
</comment>
<protein>
    <submittedName>
        <fullName evidence="1">Uncharacterized protein</fullName>
    </submittedName>
</protein>
<name>A0A3M7P382_BRAPC</name>
<reference evidence="1 2" key="1">
    <citation type="journal article" date="2018" name="Sci. Rep.">
        <title>Genomic signatures of local adaptation to the degree of environmental predictability in rotifers.</title>
        <authorList>
            <person name="Franch-Gras L."/>
            <person name="Hahn C."/>
            <person name="Garcia-Roger E.M."/>
            <person name="Carmona M.J."/>
            <person name="Serra M."/>
            <person name="Gomez A."/>
        </authorList>
    </citation>
    <scope>NUCLEOTIDE SEQUENCE [LARGE SCALE GENOMIC DNA]</scope>
    <source>
        <strain evidence="1">HYR1</strain>
    </source>
</reference>
<gene>
    <name evidence="1" type="ORF">BpHYR1_047431</name>
</gene>
<accession>A0A3M7P382</accession>
<dbReference type="AlphaFoldDB" id="A0A3M7P382"/>
<evidence type="ECO:0000313" key="1">
    <source>
        <dbReference type="EMBL" id="RMZ93525.1"/>
    </source>
</evidence>
<evidence type="ECO:0000313" key="2">
    <source>
        <dbReference type="Proteomes" id="UP000276133"/>
    </source>
</evidence>
<keyword evidence="2" id="KW-1185">Reference proteome</keyword>
<dbReference type="EMBL" id="REGN01013746">
    <property type="protein sequence ID" value="RMZ93525.1"/>
    <property type="molecule type" value="Genomic_DNA"/>
</dbReference>
<organism evidence="1 2">
    <name type="scientific">Brachionus plicatilis</name>
    <name type="common">Marine rotifer</name>
    <name type="synonym">Brachionus muelleri</name>
    <dbReference type="NCBI Taxonomy" id="10195"/>
    <lineage>
        <taxon>Eukaryota</taxon>
        <taxon>Metazoa</taxon>
        <taxon>Spiralia</taxon>
        <taxon>Gnathifera</taxon>
        <taxon>Rotifera</taxon>
        <taxon>Eurotatoria</taxon>
        <taxon>Monogononta</taxon>
        <taxon>Pseudotrocha</taxon>
        <taxon>Ploima</taxon>
        <taxon>Brachionidae</taxon>
        <taxon>Brachionus</taxon>
    </lineage>
</organism>